<gene>
    <name evidence="2" type="ORF">GCM10017044_18380</name>
</gene>
<feature type="transmembrane region" description="Helical" evidence="1">
    <location>
        <begin position="12"/>
        <end position="39"/>
    </location>
</feature>
<evidence type="ECO:0000313" key="3">
    <source>
        <dbReference type="Proteomes" id="UP000630923"/>
    </source>
</evidence>
<keyword evidence="3" id="KW-1185">Reference proteome</keyword>
<dbReference type="PIRSF" id="PIRSF016789">
    <property type="entry name" value="DUF454"/>
    <property type="match status" value="1"/>
</dbReference>
<dbReference type="PANTHER" id="PTHR35813">
    <property type="entry name" value="INNER MEMBRANE PROTEIN YBAN"/>
    <property type="match status" value="1"/>
</dbReference>
<keyword evidence="1" id="KW-1133">Transmembrane helix</keyword>
<sequence>MRYIWILSGFTSLFLGILGIALPLLPTTPFLLLAAFCFARGSDRLRHWLVEHDIFGPPIKDWERYGAISRKGKYLAVGSLVAVILISVLLQAPYYVIYIQLGVLTCTGIFIVSRPLPPSDV</sequence>
<name>A0A919AU07_9PROT</name>
<keyword evidence="1" id="KW-0472">Membrane</keyword>
<comment type="caution">
    <text evidence="2">The sequence shown here is derived from an EMBL/GenBank/DDBJ whole genome shotgun (WGS) entry which is preliminary data.</text>
</comment>
<keyword evidence="1" id="KW-0812">Transmembrane</keyword>
<evidence type="ECO:0000313" key="2">
    <source>
        <dbReference type="EMBL" id="GHF24090.1"/>
    </source>
</evidence>
<dbReference type="Pfam" id="PF04304">
    <property type="entry name" value="DUF454"/>
    <property type="match status" value="1"/>
</dbReference>
<dbReference type="RefSeq" id="WP_191252215.1">
    <property type="nucleotide sequence ID" value="NZ_BNCI01000002.1"/>
</dbReference>
<dbReference type="PANTHER" id="PTHR35813:SF1">
    <property type="entry name" value="INNER MEMBRANE PROTEIN YBAN"/>
    <property type="match status" value="1"/>
</dbReference>
<protein>
    <recommendedName>
        <fullName evidence="4">DUF454 domain-containing protein</fullName>
    </recommendedName>
</protein>
<dbReference type="EMBL" id="BNCI01000002">
    <property type="protein sequence ID" value="GHF24090.1"/>
    <property type="molecule type" value="Genomic_DNA"/>
</dbReference>
<dbReference type="Proteomes" id="UP000630923">
    <property type="component" value="Unassembled WGS sequence"/>
</dbReference>
<dbReference type="InterPro" id="IPR007401">
    <property type="entry name" value="DUF454"/>
</dbReference>
<evidence type="ECO:0000256" key="1">
    <source>
        <dbReference type="SAM" id="Phobius"/>
    </source>
</evidence>
<accession>A0A919AU07</accession>
<feature type="transmembrane region" description="Helical" evidence="1">
    <location>
        <begin position="74"/>
        <end position="91"/>
    </location>
</feature>
<dbReference type="GO" id="GO:0005886">
    <property type="term" value="C:plasma membrane"/>
    <property type="evidence" value="ECO:0007669"/>
    <property type="project" value="TreeGrafter"/>
</dbReference>
<proteinExistence type="predicted"/>
<reference evidence="2" key="1">
    <citation type="journal article" date="2014" name="Int. J. Syst. Evol. Microbiol.">
        <title>Complete genome sequence of Corynebacterium casei LMG S-19264T (=DSM 44701T), isolated from a smear-ripened cheese.</title>
        <authorList>
            <consortium name="US DOE Joint Genome Institute (JGI-PGF)"/>
            <person name="Walter F."/>
            <person name="Albersmeier A."/>
            <person name="Kalinowski J."/>
            <person name="Ruckert C."/>
        </authorList>
    </citation>
    <scope>NUCLEOTIDE SEQUENCE</scope>
    <source>
        <strain evidence="2">KCTC 42590</strain>
    </source>
</reference>
<reference evidence="2" key="2">
    <citation type="submission" date="2020-09" db="EMBL/GenBank/DDBJ databases">
        <authorList>
            <person name="Sun Q."/>
            <person name="Kim S."/>
        </authorList>
    </citation>
    <scope>NUCLEOTIDE SEQUENCE</scope>
    <source>
        <strain evidence="2">KCTC 42590</strain>
    </source>
</reference>
<dbReference type="AlphaFoldDB" id="A0A919AU07"/>
<evidence type="ECO:0008006" key="4">
    <source>
        <dbReference type="Google" id="ProtNLM"/>
    </source>
</evidence>
<organism evidence="2 3">
    <name type="scientific">Kordiimonas sediminis</name>
    <dbReference type="NCBI Taxonomy" id="1735581"/>
    <lineage>
        <taxon>Bacteria</taxon>
        <taxon>Pseudomonadati</taxon>
        <taxon>Pseudomonadota</taxon>
        <taxon>Alphaproteobacteria</taxon>
        <taxon>Kordiimonadales</taxon>
        <taxon>Kordiimonadaceae</taxon>
        <taxon>Kordiimonas</taxon>
    </lineage>
</organism>